<evidence type="ECO:0000313" key="3">
    <source>
        <dbReference type="Proteomes" id="UP000316298"/>
    </source>
</evidence>
<feature type="coiled-coil region" evidence="1">
    <location>
        <begin position="77"/>
        <end position="111"/>
    </location>
</feature>
<evidence type="ECO:0000256" key="1">
    <source>
        <dbReference type="SAM" id="Coils"/>
    </source>
</evidence>
<gene>
    <name evidence="2" type="ORF">FB475_2477</name>
</gene>
<protein>
    <submittedName>
        <fullName evidence="2">Uncharacterized protein</fullName>
    </submittedName>
</protein>
<keyword evidence="1" id="KW-0175">Coiled coil</keyword>
<proteinExistence type="predicted"/>
<comment type="caution">
    <text evidence="2">The sequence shown here is derived from an EMBL/GenBank/DDBJ whole genome shotgun (WGS) entry which is preliminary data.</text>
</comment>
<sequence>MIETHRSPANPGGATVRCVRYDEFLERYKAAQREWRLGRVDAREALAGLRDVVPAIDDQRLQQTAGFLIDRWAAHTSPDARERMERVQRIAAEAERDEGDARERLTRLEDGIRDITAVALETDDEFEQYAVLAVNEPLARLADSWRAELGG</sequence>
<accession>A0A542ESL9</accession>
<reference evidence="2 3" key="1">
    <citation type="submission" date="2019-06" db="EMBL/GenBank/DDBJ databases">
        <title>Sequencing the genomes of 1000 actinobacteria strains.</title>
        <authorList>
            <person name="Klenk H.-P."/>
        </authorList>
    </citation>
    <scope>NUCLEOTIDE SEQUENCE [LARGE SCALE GENOMIC DNA]</scope>
    <source>
        <strain evidence="2 3">DSM 17305</strain>
    </source>
</reference>
<keyword evidence="3" id="KW-1185">Reference proteome</keyword>
<organism evidence="2 3">
    <name type="scientific">Kribbella jejuensis</name>
    <dbReference type="NCBI Taxonomy" id="236068"/>
    <lineage>
        <taxon>Bacteria</taxon>
        <taxon>Bacillati</taxon>
        <taxon>Actinomycetota</taxon>
        <taxon>Actinomycetes</taxon>
        <taxon>Propionibacteriales</taxon>
        <taxon>Kribbellaceae</taxon>
        <taxon>Kribbella</taxon>
    </lineage>
</organism>
<dbReference type="EMBL" id="VFMM01000001">
    <property type="protein sequence ID" value="TQJ18342.1"/>
    <property type="molecule type" value="Genomic_DNA"/>
</dbReference>
<name>A0A542ESL9_9ACTN</name>
<dbReference type="Proteomes" id="UP000316298">
    <property type="component" value="Unassembled WGS sequence"/>
</dbReference>
<evidence type="ECO:0000313" key="2">
    <source>
        <dbReference type="EMBL" id="TQJ18342.1"/>
    </source>
</evidence>
<dbReference type="AlphaFoldDB" id="A0A542ESL9"/>